<dbReference type="Proteomes" id="UP000754883">
    <property type="component" value="Unassembled WGS sequence"/>
</dbReference>
<evidence type="ECO:0000313" key="2">
    <source>
        <dbReference type="Proteomes" id="UP000754883"/>
    </source>
</evidence>
<sequence>MPNTERRGNPDLRGLLSHITSHSGWFPGKLGGFGEFAGKSTSMPLRCLRIENADLISAPRSST</sequence>
<accession>A0A9N9UMA9</accession>
<proteinExistence type="predicted"/>
<dbReference type="EMBL" id="CABFNO020001496">
    <property type="protein sequence ID" value="CAG9992638.1"/>
    <property type="molecule type" value="Genomic_DNA"/>
</dbReference>
<keyword evidence="2" id="KW-1185">Reference proteome</keyword>
<comment type="caution">
    <text evidence="1">The sequence shown here is derived from an EMBL/GenBank/DDBJ whole genome shotgun (WGS) entry which is preliminary data.</text>
</comment>
<evidence type="ECO:0000313" key="1">
    <source>
        <dbReference type="EMBL" id="CAG9992638.1"/>
    </source>
</evidence>
<gene>
    <name evidence="1" type="ORF">CBYS24578_00010852</name>
</gene>
<organism evidence="1 2">
    <name type="scientific">Clonostachys byssicola</name>
    <dbReference type="NCBI Taxonomy" id="160290"/>
    <lineage>
        <taxon>Eukaryota</taxon>
        <taxon>Fungi</taxon>
        <taxon>Dikarya</taxon>
        <taxon>Ascomycota</taxon>
        <taxon>Pezizomycotina</taxon>
        <taxon>Sordariomycetes</taxon>
        <taxon>Hypocreomycetidae</taxon>
        <taxon>Hypocreales</taxon>
        <taxon>Bionectriaceae</taxon>
        <taxon>Clonostachys</taxon>
    </lineage>
</organism>
<dbReference type="AlphaFoldDB" id="A0A9N9UMA9"/>
<protein>
    <submittedName>
        <fullName evidence="1">Uncharacterized protein</fullName>
    </submittedName>
</protein>
<name>A0A9N9UMA9_9HYPO</name>
<reference evidence="1" key="1">
    <citation type="submission" date="2021-10" db="EMBL/GenBank/DDBJ databases">
        <authorList>
            <person name="Piombo E."/>
        </authorList>
    </citation>
    <scope>NUCLEOTIDE SEQUENCE</scope>
</reference>